<comment type="caution">
    <text evidence="1">The sequence shown here is derived from an EMBL/GenBank/DDBJ whole genome shotgun (WGS) entry which is preliminary data.</text>
</comment>
<keyword evidence="2" id="KW-1185">Reference proteome</keyword>
<dbReference type="EMBL" id="CM046391">
    <property type="protein sequence ID" value="KAI8561773.1"/>
    <property type="molecule type" value="Genomic_DNA"/>
</dbReference>
<accession>A0ACC0PAN4</accession>
<evidence type="ECO:0000313" key="1">
    <source>
        <dbReference type="EMBL" id="KAI8561773.1"/>
    </source>
</evidence>
<proteinExistence type="predicted"/>
<evidence type="ECO:0000313" key="2">
    <source>
        <dbReference type="Proteomes" id="UP001062846"/>
    </source>
</evidence>
<dbReference type="Proteomes" id="UP001062846">
    <property type="component" value="Chromosome 4"/>
</dbReference>
<protein>
    <submittedName>
        <fullName evidence="1">Uncharacterized protein</fullName>
    </submittedName>
</protein>
<gene>
    <name evidence="1" type="ORF">RHMOL_Rhmol04G0367800</name>
</gene>
<name>A0ACC0PAN4_RHOML</name>
<sequence length="79" mass="8719">MFGVLMDLKLELLVDEDDGGSPIDFLQLDDHSFLILNPSNDGPTHALPPPPPPWPQGRVRLPPPPALPPRPPRRRSLST</sequence>
<reference evidence="1" key="1">
    <citation type="submission" date="2022-02" db="EMBL/GenBank/DDBJ databases">
        <title>Plant Genome Project.</title>
        <authorList>
            <person name="Zhang R.-G."/>
        </authorList>
    </citation>
    <scope>NUCLEOTIDE SEQUENCE</scope>
    <source>
        <strain evidence="1">AT1</strain>
    </source>
</reference>
<organism evidence="1 2">
    <name type="scientific">Rhododendron molle</name>
    <name type="common">Chinese azalea</name>
    <name type="synonym">Azalea mollis</name>
    <dbReference type="NCBI Taxonomy" id="49168"/>
    <lineage>
        <taxon>Eukaryota</taxon>
        <taxon>Viridiplantae</taxon>
        <taxon>Streptophyta</taxon>
        <taxon>Embryophyta</taxon>
        <taxon>Tracheophyta</taxon>
        <taxon>Spermatophyta</taxon>
        <taxon>Magnoliopsida</taxon>
        <taxon>eudicotyledons</taxon>
        <taxon>Gunneridae</taxon>
        <taxon>Pentapetalae</taxon>
        <taxon>asterids</taxon>
        <taxon>Ericales</taxon>
        <taxon>Ericaceae</taxon>
        <taxon>Ericoideae</taxon>
        <taxon>Rhodoreae</taxon>
        <taxon>Rhododendron</taxon>
    </lineage>
</organism>